<protein>
    <submittedName>
        <fullName evidence="2">Saccharopine dehydrogenase</fullName>
    </submittedName>
</protein>
<accession>A0A0M3IGP1</accession>
<dbReference type="Proteomes" id="UP000036681">
    <property type="component" value="Unplaced"/>
</dbReference>
<keyword evidence="1" id="KW-1185">Reference proteome</keyword>
<evidence type="ECO:0000313" key="1">
    <source>
        <dbReference type="Proteomes" id="UP000036681"/>
    </source>
</evidence>
<evidence type="ECO:0000313" key="2">
    <source>
        <dbReference type="WBParaSite" id="ALUE_0001749601-mRNA-1"/>
    </source>
</evidence>
<dbReference type="AlphaFoldDB" id="A0A0M3IGP1"/>
<organism evidence="1 2">
    <name type="scientific">Ascaris lumbricoides</name>
    <name type="common">Giant roundworm</name>
    <dbReference type="NCBI Taxonomy" id="6252"/>
    <lineage>
        <taxon>Eukaryota</taxon>
        <taxon>Metazoa</taxon>
        <taxon>Ecdysozoa</taxon>
        <taxon>Nematoda</taxon>
        <taxon>Chromadorea</taxon>
        <taxon>Rhabditida</taxon>
        <taxon>Spirurina</taxon>
        <taxon>Ascaridomorpha</taxon>
        <taxon>Ascaridoidea</taxon>
        <taxon>Ascarididae</taxon>
        <taxon>Ascaris</taxon>
    </lineage>
</organism>
<proteinExistence type="predicted"/>
<dbReference type="WBParaSite" id="ALUE_0001749601-mRNA-1">
    <property type="protein sequence ID" value="ALUE_0001749601-mRNA-1"/>
    <property type="gene ID" value="ALUE_0001749601"/>
</dbReference>
<reference evidence="2" key="1">
    <citation type="submission" date="2017-02" db="UniProtKB">
        <authorList>
            <consortium name="WormBaseParasite"/>
        </authorList>
    </citation>
    <scope>IDENTIFICATION</scope>
</reference>
<name>A0A0M3IGP1_ASCLU</name>
<sequence length="40" mass="4215">LLDDVLANDPAVASQIQLTGIRSATLLAGLCEQQAIEYAE</sequence>